<evidence type="ECO:0000313" key="6">
    <source>
        <dbReference type="EMBL" id="MBH0230874.1"/>
    </source>
</evidence>
<accession>A0A931HWU0</accession>
<keyword evidence="7" id="KW-1185">Reference proteome</keyword>
<evidence type="ECO:0000256" key="2">
    <source>
        <dbReference type="ARBA" id="ARBA00022840"/>
    </source>
</evidence>
<keyword evidence="2" id="KW-0067">ATP-binding</keyword>
<proteinExistence type="predicted"/>
<dbReference type="AlphaFoldDB" id="A0A931HWU0"/>
<dbReference type="GO" id="GO:0006310">
    <property type="term" value="P:DNA recombination"/>
    <property type="evidence" value="ECO:0007669"/>
    <property type="project" value="TreeGrafter"/>
</dbReference>
<dbReference type="PROSITE" id="PS51194">
    <property type="entry name" value="HELICASE_CTER"/>
    <property type="match status" value="1"/>
</dbReference>
<dbReference type="PROSITE" id="PS51192">
    <property type="entry name" value="HELICASE_ATP_BIND_1"/>
    <property type="match status" value="1"/>
</dbReference>
<dbReference type="GO" id="GO:0016787">
    <property type="term" value="F:hydrolase activity"/>
    <property type="evidence" value="ECO:0007669"/>
    <property type="project" value="InterPro"/>
</dbReference>
<feature type="domain" description="Helicase ATP-binding" evidence="4">
    <location>
        <begin position="145"/>
        <end position="297"/>
    </location>
</feature>
<keyword evidence="1" id="KW-0547">Nucleotide-binding</keyword>
<dbReference type="InterPro" id="IPR027417">
    <property type="entry name" value="P-loop_NTPase"/>
</dbReference>
<dbReference type="GO" id="GO:0006270">
    <property type="term" value="P:DNA replication initiation"/>
    <property type="evidence" value="ECO:0007669"/>
    <property type="project" value="TreeGrafter"/>
</dbReference>
<dbReference type="PANTHER" id="PTHR30580">
    <property type="entry name" value="PRIMOSOMAL PROTEIN N"/>
    <property type="match status" value="1"/>
</dbReference>
<dbReference type="SUPFAM" id="SSF52540">
    <property type="entry name" value="P-loop containing nucleoside triphosphate hydrolases"/>
    <property type="match status" value="1"/>
</dbReference>
<evidence type="ECO:0000259" key="5">
    <source>
        <dbReference type="PROSITE" id="PS51194"/>
    </source>
</evidence>
<dbReference type="GO" id="GO:0043138">
    <property type="term" value="F:3'-5' DNA helicase activity"/>
    <property type="evidence" value="ECO:0007669"/>
    <property type="project" value="TreeGrafter"/>
</dbReference>
<comment type="caution">
    <text evidence="6">The sequence shown here is derived from an EMBL/GenBank/DDBJ whole genome shotgun (WGS) entry which is preliminary data.</text>
</comment>
<dbReference type="Proteomes" id="UP000614490">
    <property type="component" value="Unassembled WGS sequence"/>
</dbReference>
<dbReference type="GO" id="GO:0005524">
    <property type="term" value="F:ATP binding"/>
    <property type="evidence" value="ECO:0007669"/>
    <property type="project" value="UniProtKB-KW"/>
</dbReference>
<dbReference type="RefSeq" id="WP_197317479.1">
    <property type="nucleotide sequence ID" value="NZ_JADZSC010000002.1"/>
</dbReference>
<dbReference type="SMART" id="SM00487">
    <property type="entry name" value="DEXDc"/>
    <property type="match status" value="1"/>
</dbReference>
<keyword evidence="3" id="KW-0238">DNA-binding</keyword>
<evidence type="ECO:0000259" key="4">
    <source>
        <dbReference type="PROSITE" id="PS51192"/>
    </source>
</evidence>
<name>A0A931HWU0_9BACI</name>
<dbReference type="Pfam" id="PF00271">
    <property type="entry name" value="Helicase_C"/>
    <property type="match status" value="1"/>
</dbReference>
<dbReference type="PANTHER" id="PTHR30580:SF1">
    <property type="entry name" value="COMF OPERON PROTEIN 1"/>
    <property type="match status" value="1"/>
</dbReference>
<dbReference type="FunFam" id="3.40.50.300:FF:001736">
    <property type="entry name" value="COMF operon protein 1"/>
    <property type="match status" value="1"/>
</dbReference>
<dbReference type="CDD" id="cd17925">
    <property type="entry name" value="DEXDc_ComFA"/>
    <property type="match status" value="1"/>
</dbReference>
<organism evidence="6 7">
    <name type="scientific">Halobacillus yeomjeoni</name>
    <dbReference type="NCBI Taxonomy" id="311194"/>
    <lineage>
        <taxon>Bacteria</taxon>
        <taxon>Bacillati</taxon>
        <taxon>Bacillota</taxon>
        <taxon>Bacilli</taxon>
        <taxon>Bacillales</taxon>
        <taxon>Bacillaceae</taxon>
        <taxon>Halobacillus</taxon>
    </lineage>
</organism>
<gene>
    <name evidence="6" type="ORF">H0267_11660</name>
</gene>
<dbReference type="InterPro" id="IPR006935">
    <property type="entry name" value="Helicase/UvrB_N"/>
</dbReference>
<evidence type="ECO:0000256" key="1">
    <source>
        <dbReference type="ARBA" id="ARBA00022741"/>
    </source>
</evidence>
<evidence type="ECO:0000256" key="3">
    <source>
        <dbReference type="ARBA" id="ARBA00023125"/>
    </source>
</evidence>
<dbReference type="Pfam" id="PF04851">
    <property type="entry name" value="ResIII"/>
    <property type="match status" value="1"/>
</dbReference>
<dbReference type="GO" id="GO:0003677">
    <property type="term" value="F:DNA binding"/>
    <property type="evidence" value="ECO:0007669"/>
    <property type="project" value="UniProtKB-KW"/>
</dbReference>
<dbReference type="InterPro" id="IPR001650">
    <property type="entry name" value="Helicase_C-like"/>
</dbReference>
<protein>
    <submittedName>
        <fullName evidence="6">DEAD/DEAH box helicase</fullName>
    </submittedName>
</protein>
<dbReference type="SMART" id="SM00490">
    <property type="entry name" value="HELICc"/>
    <property type="match status" value="1"/>
</dbReference>
<feature type="domain" description="Helicase C-terminal" evidence="5">
    <location>
        <begin position="325"/>
        <end position="471"/>
    </location>
</feature>
<reference evidence="6 7" key="1">
    <citation type="journal article" date="2005" name="Int. J. Syst. Evol. Microbiol.">
        <title>Halobacillus yeomjeoni sp. nov., isolated from a marine solar saltern in Korea.</title>
        <authorList>
            <person name="Yoon J.H."/>
            <person name="Kang S.J."/>
            <person name="Lee C.H."/>
            <person name="Oh H.W."/>
            <person name="Oh T.K."/>
        </authorList>
    </citation>
    <scope>NUCLEOTIDE SEQUENCE [LARGE SCALE GENOMIC DNA]</scope>
    <source>
        <strain evidence="6 7">KCTC 3957</strain>
    </source>
</reference>
<dbReference type="EMBL" id="JADZSC010000002">
    <property type="protein sequence ID" value="MBH0230874.1"/>
    <property type="molecule type" value="Genomic_DNA"/>
</dbReference>
<dbReference type="InterPro" id="IPR014001">
    <property type="entry name" value="Helicase_ATP-bd"/>
</dbReference>
<evidence type="ECO:0000313" key="7">
    <source>
        <dbReference type="Proteomes" id="UP000614490"/>
    </source>
</evidence>
<keyword evidence="6" id="KW-0347">Helicase</keyword>
<dbReference type="GO" id="GO:0006302">
    <property type="term" value="P:double-strand break repair"/>
    <property type="evidence" value="ECO:0007669"/>
    <property type="project" value="TreeGrafter"/>
</dbReference>
<keyword evidence="6" id="KW-0378">Hydrolase</keyword>
<dbReference type="Gene3D" id="3.40.50.300">
    <property type="entry name" value="P-loop containing nucleotide triphosphate hydrolases"/>
    <property type="match status" value="2"/>
</dbReference>
<sequence length="471" mass="54209">MLKDFYNYFIPRFDWIPSSKPSHPHPELAGKLLQRNEIHVPEEQLKYLIQQSVLTEVDAIERFVWGYRCRRCGNRKHDLFAKMPHANCGKECVYCRHCIQLGRVMDCEPLYYGSSSLQWPEYNCPCQWEGELSHHQEKAAAEIKKIIHHGKGELLVWAVCGAGKTEMLYPGLTLALEKGKRICLATPRVDVVRELYPRFQKAFHDVKIQALYGDSDEKRGDASFLVATTHQLYRYAHAFDVIIIDEVDAFPYHNDPTLHFASKRAAKPDASIIYLTATPRKKFKRRIKSGNLPSVFIPRRFHGHPLPVPTLKMMYNLPSYSKRNLLPPAILNTIRRQQSTNRQLLLFFPSIKKAEETARTLSTRGYQVKSVHSEDPDRERKILQFRNKEYRILVTTTILERGVTFPSVDVYVIDAGHEVFDEAALVQIAGRAGRSPEDPDGEVIFFHSGKTNALLDAVDHIRDMNRLADRS</sequence>